<dbReference type="Gene3D" id="3.30.465.10">
    <property type="match status" value="1"/>
</dbReference>
<keyword evidence="7" id="KW-1185">Reference proteome</keyword>
<feature type="non-terminal residue" evidence="6">
    <location>
        <position position="440"/>
    </location>
</feature>
<evidence type="ECO:0000313" key="6">
    <source>
        <dbReference type="EMBL" id="KAH7303321.1"/>
    </source>
</evidence>
<dbReference type="InterPro" id="IPR016169">
    <property type="entry name" value="FAD-bd_PCMH_sub2"/>
</dbReference>
<protein>
    <recommendedName>
        <fullName evidence="5">FAD-binding PCMH-type domain-containing protein</fullName>
    </recommendedName>
</protein>
<reference evidence="6" key="1">
    <citation type="journal article" date="2021" name="Nat. Commun.">
        <title>Genetic determinants of endophytism in the Arabidopsis root mycobiome.</title>
        <authorList>
            <person name="Mesny F."/>
            <person name="Miyauchi S."/>
            <person name="Thiergart T."/>
            <person name="Pickel B."/>
            <person name="Atanasova L."/>
            <person name="Karlsson M."/>
            <person name="Huettel B."/>
            <person name="Barry K.W."/>
            <person name="Haridas S."/>
            <person name="Chen C."/>
            <person name="Bauer D."/>
            <person name="Andreopoulos W."/>
            <person name="Pangilinan J."/>
            <person name="LaButti K."/>
            <person name="Riley R."/>
            <person name="Lipzen A."/>
            <person name="Clum A."/>
            <person name="Drula E."/>
            <person name="Henrissat B."/>
            <person name="Kohler A."/>
            <person name="Grigoriev I.V."/>
            <person name="Martin F.M."/>
            <person name="Hacquard S."/>
        </authorList>
    </citation>
    <scope>NUCLEOTIDE SEQUENCE</scope>
    <source>
        <strain evidence="6">MPI-CAGE-CH-0235</strain>
    </source>
</reference>
<evidence type="ECO:0000313" key="7">
    <source>
        <dbReference type="Proteomes" id="UP000813444"/>
    </source>
</evidence>
<gene>
    <name evidence="6" type="ORF">B0I35DRAFT_365165</name>
</gene>
<dbReference type="InterPro" id="IPR036318">
    <property type="entry name" value="FAD-bd_PCMH-like_sf"/>
</dbReference>
<keyword evidence="3" id="KW-0274">FAD</keyword>
<dbReference type="PROSITE" id="PS51387">
    <property type="entry name" value="FAD_PCMH"/>
    <property type="match status" value="1"/>
</dbReference>
<dbReference type="Pfam" id="PF01565">
    <property type="entry name" value="FAD_binding_4"/>
    <property type="match status" value="1"/>
</dbReference>
<dbReference type="Gene3D" id="3.40.462.20">
    <property type="match status" value="1"/>
</dbReference>
<evidence type="ECO:0000256" key="1">
    <source>
        <dbReference type="ARBA" id="ARBA00005466"/>
    </source>
</evidence>
<dbReference type="InterPro" id="IPR006094">
    <property type="entry name" value="Oxid_FAD_bind_N"/>
</dbReference>
<evidence type="ECO:0000259" key="5">
    <source>
        <dbReference type="PROSITE" id="PS51387"/>
    </source>
</evidence>
<comment type="similarity">
    <text evidence="1">Belongs to the oxygen-dependent FAD-linked oxidoreductase family.</text>
</comment>
<proteinExistence type="inferred from homology"/>
<dbReference type="GO" id="GO:0016491">
    <property type="term" value="F:oxidoreductase activity"/>
    <property type="evidence" value="ECO:0007669"/>
    <property type="project" value="UniProtKB-KW"/>
</dbReference>
<dbReference type="SUPFAM" id="SSF56176">
    <property type="entry name" value="FAD-binding/transporter-associated domain-like"/>
    <property type="match status" value="1"/>
</dbReference>
<keyword evidence="4" id="KW-0560">Oxidoreductase</keyword>
<accession>A0A8K0SCU9</accession>
<dbReference type="InterPro" id="IPR016167">
    <property type="entry name" value="FAD-bd_PCMH_sub1"/>
</dbReference>
<organism evidence="6 7">
    <name type="scientific">Stachybotrys elegans</name>
    <dbReference type="NCBI Taxonomy" id="80388"/>
    <lineage>
        <taxon>Eukaryota</taxon>
        <taxon>Fungi</taxon>
        <taxon>Dikarya</taxon>
        <taxon>Ascomycota</taxon>
        <taxon>Pezizomycotina</taxon>
        <taxon>Sordariomycetes</taxon>
        <taxon>Hypocreomycetidae</taxon>
        <taxon>Hypocreales</taxon>
        <taxon>Stachybotryaceae</taxon>
        <taxon>Stachybotrys</taxon>
    </lineage>
</organism>
<dbReference type="PANTHER" id="PTHR42973">
    <property type="entry name" value="BINDING OXIDOREDUCTASE, PUTATIVE (AFU_ORTHOLOGUE AFUA_1G17690)-RELATED"/>
    <property type="match status" value="1"/>
</dbReference>
<name>A0A8K0SCU9_9HYPO</name>
<evidence type="ECO:0000256" key="2">
    <source>
        <dbReference type="ARBA" id="ARBA00022630"/>
    </source>
</evidence>
<keyword evidence="2" id="KW-0285">Flavoprotein</keyword>
<dbReference type="Proteomes" id="UP000813444">
    <property type="component" value="Unassembled WGS sequence"/>
</dbReference>
<dbReference type="GO" id="GO:0071949">
    <property type="term" value="F:FAD binding"/>
    <property type="evidence" value="ECO:0007669"/>
    <property type="project" value="InterPro"/>
</dbReference>
<dbReference type="InterPro" id="IPR016166">
    <property type="entry name" value="FAD-bd_PCMH"/>
</dbReference>
<dbReference type="PANTHER" id="PTHR42973:SF13">
    <property type="entry name" value="FAD-BINDING PCMH-TYPE DOMAIN-CONTAINING PROTEIN"/>
    <property type="match status" value="1"/>
</dbReference>
<evidence type="ECO:0000256" key="4">
    <source>
        <dbReference type="ARBA" id="ARBA00023002"/>
    </source>
</evidence>
<dbReference type="InterPro" id="IPR050416">
    <property type="entry name" value="FAD-linked_Oxidoreductase"/>
</dbReference>
<dbReference type="EMBL" id="JAGPNK010000036">
    <property type="protein sequence ID" value="KAH7303321.1"/>
    <property type="molecule type" value="Genomic_DNA"/>
</dbReference>
<dbReference type="OrthoDB" id="2151789at2759"/>
<dbReference type="Gene3D" id="3.30.43.10">
    <property type="entry name" value="Uridine Diphospho-n-acetylenolpyruvylglucosamine Reductase, domain 2"/>
    <property type="match status" value="1"/>
</dbReference>
<evidence type="ECO:0000256" key="3">
    <source>
        <dbReference type="ARBA" id="ARBA00022827"/>
    </source>
</evidence>
<dbReference type="AlphaFoldDB" id="A0A8K0SCU9"/>
<feature type="domain" description="FAD-binding PCMH-type" evidence="5">
    <location>
        <begin position="1"/>
        <end position="177"/>
    </location>
</feature>
<sequence length="440" mass="47556">LQPSCVFRPLSSNDVSFAMKTLATGSGGSESDYCPFSIKGGGHTPWAGANNVDYGVAIDLGYLNQTTLSADRSFISLGGGTIWHDAYSNMDGEGVAFPGGRCPGTGVGGVTLGGGYSWFTGALGFVADSVLNYEIVLASGEVVNVNSTTNSNLFKALKGGNNNFGVVTRFDLATIQHSQQVYGGLAIVPPSIADEVLEALQLFTDDSTGIHASEGLTIEFFMDPSTGTGQVLLWLIDTNATGTHEALQPFFDMEPKILNQVYQTSIANYPSSIPDVSRVLMADVTFVNDLDIIKGVYNITMEIMKTVSHIPGLSWDFQFEPLSRHVIEASTARGGNVMGLEDAQDDLLVLFIMPLWTDAQYDAEVHKAAETWYRSVKEYTIGLGKDHSWEFANYAAWFQDPMGSYGPGNLQFLRDVSHKYDPTGLFQRAVQGGYKLGSFL</sequence>
<comment type="caution">
    <text evidence="6">The sequence shown here is derived from an EMBL/GenBank/DDBJ whole genome shotgun (WGS) entry which is preliminary data.</text>
</comment>